<dbReference type="Proteomes" id="UP000095009">
    <property type="component" value="Unassembled WGS sequence"/>
</dbReference>
<keyword evidence="6 8" id="KW-0406">Ion transport</keyword>
<evidence type="ECO:0000256" key="2">
    <source>
        <dbReference type="ARBA" id="ARBA00006939"/>
    </source>
</evidence>
<dbReference type="EMBL" id="KV454407">
    <property type="protein sequence ID" value="ODQ67339.1"/>
    <property type="molecule type" value="Genomic_DNA"/>
</dbReference>
<dbReference type="Pfam" id="PF02535">
    <property type="entry name" value="Zip"/>
    <property type="match status" value="1"/>
</dbReference>
<keyword evidence="10" id="KW-1185">Reference proteome</keyword>
<dbReference type="PANTHER" id="PTHR11040:SF69">
    <property type="entry name" value="ZINC-REGULATED TRANSPORTER 2"/>
    <property type="match status" value="1"/>
</dbReference>
<organism evidence="9 10">
    <name type="scientific">Nadsonia fulvescens var. elongata DSM 6958</name>
    <dbReference type="NCBI Taxonomy" id="857566"/>
    <lineage>
        <taxon>Eukaryota</taxon>
        <taxon>Fungi</taxon>
        <taxon>Dikarya</taxon>
        <taxon>Ascomycota</taxon>
        <taxon>Saccharomycotina</taxon>
        <taxon>Dipodascomycetes</taxon>
        <taxon>Dipodascales</taxon>
        <taxon>Dipodascales incertae sedis</taxon>
        <taxon>Nadsonia</taxon>
    </lineage>
</organism>
<evidence type="ECO:0000256" key="6">
    <source>
        <dbReference type="ARBA" id="ARBA00023065"/>
    </source>
</evidence>
<dbReference type="PANTHER" id="PTHR11040">
    <property type="entry name" value="ZINC/IRON TRANSPORTER"/>
    <property type="match status" value="1"/>
</dbReference>
<evidence type="ECO:0000256" key="1">
    <source>
        <dbReference type="ARBA" id="ARBA00004141"/>
    </source>
</evidence>
<feature type="transmembrane region" description="Helical" evidence="8">
    <location>
        <begin position="327"/>
        <end position="348"/>
    </location>
</feature>
<proteinExistence type="inferred from homology"/>
<feature type="transmembrane region" description="Helical" evidence="8">
    <location>
        <begin position="252"/>
        <end position="272"/>
    </location>
</feature>
<dbReference type="GO" id="GO:0071578">
    <property type="term" value="P:zinc ion import across plasma membrane"/>
    <property type="evidence" value="ECO:0007669"/>
    <property type="project" value="TreeGrafter"/>
</dbReference>
<dbReference type="InterPro" id="IPR003689">
    <property type="entry name" value="ZIP"/>
</dbReference>
<keyword evidence="5 8" id="KW-1133">Transmembrane helix</keyword>
<dbReference type="OrthoDB" id="448280at2759"/>
<feature type="transmembrane region" description="Helical" evidence="8">
    <location>
        <begin position="226"/>
        <end position="246"/>
    </location>
</feature>
<gene>
    <name evidence="9" type="ORF">NADFUDRAFT_81846</name>
</gene>
<keyword evidence="4 8" id="KW-0812">Transmembrane</keyword>
<feature type="transmembrane region" description="Helical" evidence="8">
    <location>
        <begin position="39"/>
        <end position="59"/>
    </location>
</feature>
<evidence type="ECO:0000313" key="10">
    <source>
        <dbReference type="Proteomes" id="UP000095009"/>
    </source>
</evidence>
<feature type="transmembrane region" description="Helical" evidence="8">
    <location>
        <begin position="360"/>
        <end position="380"/>
    </location>
</feature>
<keyword evidence="7 8" id="KW-0472">Membrane</keyword>
<dbReference type="NCBIfam" id="TIGR00820">
    <property type="entry name" value="zip"/>
    <property type="match status" value="1"/>
</dbReference>
<evidence type="ECO:0000256" key="5">
    <source>
        <dbReference type="ARBA" id="ARBA00022989"/>
    </source>
</evidence>
<sequence>MSAISALSAVNLFLRDDDDVDVVPLCEASNDYNGRMGARISAVFVILVAGTFGACFPYAASRQSGFNIPAWMFFIAKYFGSGVIVATAFIHLLQPANENLSDECLPSAWRDYPYAFGISLISLFSMFFIEILSFKLLATHGDGNGHSHGPIGLMSGPVPAGIVHAHADRDADAGCSSDPDACLDSNHASLNPEKFSDSKDNTHLDGHSHSGGLHDSDNLIAQMTSVFILEFGIIFHSIFVGLTLAVSGDEFVSLYIVIVFHQMFEGLGLGTRLSDVKWPASYRWAPWCCGLAFGLTTPICIAIGLGVRTTYPPGSSTSLITNGIFDAVSSGILIYTGLVELMANEFLFSSEFQRAPISRIIYAFLVMCCGAGLMALLGRWA</sequence>
<protein>
    <submittedName>
        <fullName evidence="9">Membrane zinc transporter</fullName>
    </submittedName>
</protein>
<evidence type="ECO:0000256" key="3">
    <source>
        <dbReference type="ARBA" id="ARBA00022448"/>
    </source>
</evidence>
<name>A0A1E3PPH8_9ASCO</name>
<evidence type="ECO:0000313" key="9">
    <source>
        <dbReference type="EMBL" id="ODQ67339.1"/>
    </source>
</evidence>
<comment type="subcellular location">
    <subcellularLocation>
        <location evidence="1 8">Membrane</location>
        <topology evidence="1 8">Multi-pass membrane protein</topology>
    </subcellularLocation>
</comment>
<accession>A0A1E3PPH8</accession>
<evidence type="ECO:0000256" key="7">
    <source>
        <dbReference type="ARBA" id="ARBA00023136"/>
    </source>
</evidence>
<comment type="similarity">
    <text evidence="2 8">Belongs to the ZIP transporter (TC 2.A.5) family.</text>
</comment>
<feature type="transmembrane region" description="Helical" evidence="8">
    <location>
        <begin position="71"/>
        <end position="92"/>
    </location>
</feature>
<dbReference type="GO" id="GO:0005886">
    <property type="term" value="C:plasma membrane"/>
    <property type="evidence" value="ECO:0007669"/>
    <property type="project" value="TreeGrafter"/>
</dbReference>
<dbReference type="STRING" id="857566.A0A1E3PPH8"/>
<reference evidence="9 10" key="1">
    <citation type="journal article" date="2016" name="Proc. Natl. Acad. Sci. U.S.A.">
        <title>Comparative genomics of biotechnologically important yeasts.</title>
        <authorList>
            <person name="Riley R."/>
            <person name="Haridas S."/>
            <person name="Wolfe K.H."/>
            <person name="Lopes M.R."/>
            <person name="Hittinger C.T."/>
            <person name="Goeker M."/>
            <person name="Salamov A.A."/>
            <person name="Wisecaver J.H."/>
            <person name="Long T.M."/>
            <person name="Calvey C.H."/>
            <person name="Aerts A.L."/>
            <person name="Barry K.W."/>
            <person name="Choi C."/>
            <person name="Clum A."/>
            <person name="Coughlan A.Y."/>
            <person name="Deshpande S."/>
            <person name="Douglass A.P."/>
            <person name="Hanson S.J."/>
            <person name="Klenk H.-P."/>
            <person name="LaButti K.M."/>
            <person name="Lapidus A."/>
            <person name="Lindquist E.A."/>
            <person name="Lipzen A.M."/>
            <person name="Meier-Kolthoff J.P."/>
            <person name="Ohm R.A."/>
            <person name="Otillar R.P."/>
            <person name="Pangilinan J.L."/>
            <person name="Peng Y."/>
            <person name="Rokas A."/>
            <person name="Rosa C.A."/>
            <person name="Scheuner C."/>
            <person name="Sibirny A.A."/>
            <person name="Slot J.C."/>
            <person name="Stielow J.B."/>
            <person name="Sun H."/>
            <person name="Kurtzman C.P."/>
            <person name="Blackwell M."/>
            <person name="Grigoriev I.V."/>
            <person name="Jeffries T.W."/>
        </authorList>
    </citation>
    <scope>NUCLEOTIDE SEQUENCE [LARGE SCALE GENOMIC DNA]</scope>
    <source>
        <strain evidence="9 10">DSM 6958</strain>
    </source>
</reference>
<dbReference type="AlphaFoldDB" id="A0A1E3PPH8"/>
<dbReference type="GO" id="GO:0000007">
    <property type="term" value="F:low-affinity zinc ion transmembrane transporter activity"/>
    <property type="evidence" value="ECO:0007669"/>
    <property type="project" value="TreeGrafter"/>
</dbReference>
<evidence type="ECO:0000256" key="8">
    <source>
        <dbReference type="RuleBase" id="RU362088"/>
    </source>
</evidence>
<feature type="transmembrane region" description="Helical" evidence="8">
    <location>
        <begin position="284"/>
        <end position="307"/>
    </location>
</feature>
<keyword evidence="3 8" id="KW-0813">Transport</keyword>
<feature type="transmembrane region" description="Helical" evidence="8">
    <location>
        <begin position="112"/>
        <end position="132"/>
    </location>
</feature>
<evidence type="ECO:0000256" key="4">
    <source>
        <dbReference type="ARBA" id="ARBA00022692"/>
    </source>
</evidence>
<dbReference type="InterPro" id="IPR004698">
    <property type="entry name" value="Zn/Fe_permease_fun/pln"/>
</dbReference>